<evidence type="ECO:0000313" key="2">
    <source>
        <dbReference type="EMBL" id="TDK29361.1"/>
    </source>
</evidence>
<evidence type="ECO:0000313" key="3">
    <source>
        <dbReference type="Proteomes" id="UP000295238"/>
    </source>
</evidence>
<protein>
    <recommendedName>
        <fullName evidence="1">GAD-related domain-containing protein</fullName>
    </recommendedName>
</protein>
<gene>
    <name evidence="2" type="ORF">E2F50_22630</name>
</gene>
<dbReference type="AlphaFoldDB" id="A0A4R5U5T9"/>
<keyword evidence="3" id="KW-1185">Reference proteome</keyword>
<comment type="caution">
    <text evidence="2">The sequence shown here is derived from an EMBL/GenBank/DDBJ whole genome shotgun (WGS) entry which is preliminary data.</text>
</comment>
<dbReference type="InterPro" id="IPR014983">
    <property type="entry name" value="GAD-rel"/>
</dbReference>
<dbReference type="RefSeq" id="WP_133318451.1">
    <property type="nucleotide sequence ID" value="NZ_SMTL01000012.1"/>
</dbReference>
<organism evidence="2 3">
    <name type="scientific">Rhizobium deserti</name>
    <dbReference type="NCBI Taxonomy" id="2547961"/>
    <lineage>
        <taxon>Bacteria</taxon>
        <taxon>Pseudomonadati</taxon>
        <taxon>Pseudomonadota</taxon>
        <taxon>Alphaproteobacteria</taxon>
        <taxon>Hyphomicrobiales</taxon>
        <taxon>Rhizobiaceae</taxon>
        <taxon>Rhizobium/Agrobacterium group</taxon>
        <taxon>Rhizobium</taxon>
    </lineage>
</organism>
<dbReference type="Proteomes" id="UP000295238">
    <property type="component" value="Unassembled WGS sequence"/>
</dbReference>
<dbReference type="EMBL" id="SMTL01000012">
    <property type="protein sequence ID" value="TDK29361.1"/>
    <property type="molecule type" value="Genomic_DNA"/>
</dbReference>
<sequence length="113" mass="12707">MSLRPYLELVEQHSAPNGGPVPLHEINSYRGRLPEGLLEFWAKYGRGIWPGGRSQLCDPATFAPLLEELFEGDPEFHAEDLLVYAMGAFGNLHLTDGSMRAILIDVNYRFFTV</sequence>
<reference evidence="2 3" key="1">
    <citation type="submission" date="2019-03" db="EMBL/GenBank/DDBJ databases">
        <title>Rhizobium sp. nov., an bacterium isolated from biocrust in Mu Us Desert.</title>
        <authorList>
            <person name="Lixiong L."/>
        </authorList>
    </citation>
    <scope>NUCLEOTIDE SEQUENCE [LARGE SCALE GENOMIC DNA]</scope>
    <source>
        <strain evidence="2 3">SPY-1</strain>
    </source>
</reference>
<feature type="domain" description="GAD-related" evidence="1">
    <location>
        <begin position="9"/>
        <end position="101"/>
    </location>
</feature>
<dbReference type="OrthoDB" id="7985367at2"/>
<evidence type="ECO:0000259" key="1">
    <source>
        <dbReference type="Pfam" id="PF08887"/>
    </source>
</evidence>
<accession>A0A4R5U5T9</accession>
<name>A0A4R5U5T9_9HYPH</name>
<proteinExistence type="predicted"/>
<dbReference type="Pfam" id="PF08887">
    <property type="entry name" value="GAD-like"/>
    <property type="match status" value="1"/>
</dbReference>